<proteinExistence type="predicted"/>
<reference evidence="3" key="1">
    <citation type="journal article" date="2014" name="Soil Biol. Biochem.">
        <title>Structure and function of bacterial communities in ageing soils: Insights from the Mendocino ecological staircase.</title>
        <authorList>
            <person name="Uroz S."/>
            <person name="Tech J.J."/>
            <person name="Sawaya N.A."/>
            <person name="Frey-Klett P."/>
            <person name="Leveau J.H.J."/>
        </authorList>
    </citation>
    <scope>NUCLEOTIDE SEQUENCE [LARGE SCALE GENOMIC DNA]</scope>
    <source>
        <strain evidence="3">Cal35</strain>
    </source>
</reference>
<sequence length="49" mass="5681">MAAGATTRTKTRAARLRQQKNPPHAEKFKWGKFEKDAKLSMKTMLDKLY</sequence>
<keyword evidence="3" id="KW-1185">Reference proteome</keyword>
<feature type="compositionally biased region" description="Basic residues" evidence="1">
    <location>
        <begin position="9"/>
        <end position="18"/>
    </location>
</feature>
<organism evidence="2 3">
    <name type="scientific">Collimonas arenae</name>
    <dbReference type="NCBI Taxonomy" id="279058"/>
    <lineage>
        <taxon>Bacteria</taxon>
        <taxon>Pseudomonadati</taxon>
        <taxon>Pseudomonadota</taxon>
        <taxon>Betaproteobacteria</taxon>
        <taxon>Burkholderiales</taxon>
        <taxon>Oxalobacteraceae</taxon>
        <taxon>Collimonas</taxon>
    </lineage>
</organism>
<dbReference type="KEGG" id="care:LT85_3726"/>
<evidence type="ECO:0000313" key="2">
    <source>
        <dbReference type="EMBL" id="AIY42884.1"/>
    </source>
</evidence>
<dbReference type="AlphaFoldDB" id="A0A0A1FGZ5"/>
<accession>A0A0A1FGZ5</accession>
<feature type="region of interest" description="Disordered" evidence="1">
    <location>
        <begin position="1"/>
        <end position="23"/>
    </location>
</feature>
<gene>
    <name evidence="2" type="ORF">LT85_3726</name>
</gene>
<evidence type="ECO:0000256" key="1">
    <source>
        <dbReference type="SAM" id="MobiDB-lite"/>
    </source>
</evidence>
<dbReference type="EMBL" id="CP009962">
    <property type="protein sequence ID" value="AIY42884.1"/>
    <property type="molecule type" value="Genomic_DNA"/>
</dbReference>
<evidence type="ECO:0000313" key="3">
    <source>
        <dbReference type="Proteomes" id="UP000030302"/>
    </source>
</evidence>
<protein>
    <submittedName>
        <fullName evidence="2">Uncharacterized protein</fullName>
    </submittedName>
</protein>
<dbReference type="HOGENOM" id="CLU_3134423_0_0_4"/>
<dbReference type="Proteomes" id="UP000030302">
    <property type="component" value="Chromosome"/>
</dbReference>
<name>A0A0A1FGZ5_9BURK</name>